<dbReference type="GeneID" id="85323079"/>
<dbReference type="InterPro" id="IPR015424">
    <property type="entry name" value="PyrdxlP-dep_Trfase"/>
</dbReference>
<evidence type="ECO:0000313" key="5">
    <source>
        <dbReference type="EMBL" id="KAK0716870.1"/>
    </source>
</evidence>
<keyword evidence="5" id="KW-0808">Transferase</keyword>
<dbReference type="Proteomes" id="UP001172101">
    <property type="component" value="Unassembled WGS sequence"/>
</dbReference>
<proteinExistence type="predicted"/>
<evidence type="ECO:0000256" key="2">
    <source>
        <dbReference type="ARBA" id="ARBA00022898"/>
    </source>
</evidence>
<keyword evidence="2 4" id="KW-0663">Pyridoxal phosphate</keyword>
<dbReference type="Gene3D" id="3.40.640.10">
    <property type="entry name" value="Type I PLP-dependent aspartate aminotransferase-like (Major domain)"/>
    <property type="match status" value="1"/>
</dbReference>
<dbReference type="SUPFAM" id="SSF53383">
    <property type="entry name" value="PLP-dependent transferases"/>
    <property type="match status" value="1"/>
</dbReference>
<dbReference type="GO" id="GO:0019752">
    <property type="term" value="P:carboxylic acid metabolic process"/>
    <property type="evidence" value="ECO:0007669"/>
    <property type="project" value="InterPro"/>
</dbReference>
<evidence type="ECO:0000256" key="1">
    <source>
        <dbReference type="ARBA" id="ARBA00001933"/>
    </source>
</evidence>
<dbReference type="AlphaFoldDB" id="A0AA40DV96"/>
<name>A0AA40DV96_9PEZI</name>
<comment type="cofactor">
    <cofactor evidence="1 4">
        <name>pyridoxal 5'-phosphate</name>
        <dbReference type="ChEBI" id="CHEBI:597326"/>
    </cofactor>
</comment>
<evidence type="ECO:0000256" key="4">
    <source>
        <dbReference type="PIRSR" id="PIRSR602129-50"/>
    </source>
</evidence>
<dbReference type="InterPro" id="IPR002129">
    <property type="entry name" value="PyrdxlP-dep_de-COase"/>
</dbReference>
<dbReference type="GO" id="GO:0016740">
    <property type="term" value="F:transferase activity"/>
    <property type="evidence" value="ECO:0007669"/>
    <property type="project" value="UniProtKB-KW"/>
</dbReference>
<feature type="modified residue" description="N6-(pyridoxal phosphate)lysine" evidence="4">
    <location>
        <position position="337"/>
    </location>
</feature>
<dbReference type="EMBL" id="JAUIRO010000004">
    <property type="protein sequence ID" value="KAK0716870.1"/>
    <property type="molecule type" value="Genomic_DNA"/>
</dbReference>
<organism evidence="5 6">
    <name type="scientific">Lasiosphaeria miniovina</name>
    <dbReference type="NCBI Taxonomy" id="1954250"/>
    <lineage>
        <taxon>Eukaryota</taxon>
        <taxon>Fungi</taxon>
        <taxon>Dikarya</taxon>
        <taxon>Ascomycota</taxon>
        <taxon>Pezizomycotina</taxon>
        <taxon>Sordariomycetes</taxon>
        <taxon>Sordariomycetidae</taxon>
        <taxon>Sordariales</taxon>
        <taxon>Lasiosphaeriaceae</taxon>
        <taxon>Lasiosphaeria</taxon>
    </lineage>
</organism>
<dbReference type="InterPro" id="IPR050477">
    <property type="entry name" value="GrpII_AminoAcid_Decarb"/>
</dbReference>
<dbReference type="Pfam" id="PF00282">
    <property type="entry name" value="Pyridoxal_deC"/>
    <property type="match status" value="1"/>
</dbReference>
<evidence type="ECO:0000313" key="6">
    <source>
        <dbReference type="Proteomes" id="UP001172101"/>
    </source>
</evidence>
<reference evidence="5" key="1">
    <citation type="submission" date="2023-06" db="EMBL/GenBank/DDBJ databases">
        <title>Genome-scale phylogeny and comparative genomics of the fungal order Sordariales.</title>
        <authorList>
            <consortium name="Lawrence Berkeley National Laboratory"/>
            <person name="Hensen N."/>
            <person name="Bonometti L."/>
            <person name="Westerberg I."/>
            <person name="Brannstrom I.O."/>
            <person name="Guillou S."/>
            <person name="Cros-Aarteil S."/>
            <person name="Calhoun S."/>
            <person name="Haridas S."/>
            <person name="Kuo A."/>
            <person name="Mondo S."/>
            <person name="Pangilinan J."/>
            <person name="Riley R."/>
            <person name="LaButti K."/>
            <person name="Andreopoulos B."/>
            <person name="Lipzen A."/>
            <person name="Chen C."/>
            <person name="Yanf M."/>
            <person name="Daum C."/>
            <person name="Ng V."/>
            <person name="Clum A."/>
            <person name="Steindorff A."/>
            <person name="Ohm R."/>
            <person name="Martin F."/>
            <person name="Silar P."/>
            <person name="Natvig D."/>
            <person name="Lalanne C."/>
            <person name="Gautier V."/>
            <person name="Ament-velasquez S.L."/>
            <person name="Kruys A."/>
            <person name="Hutchinson M.I."/>
            <person name="Powell A.J."/>
            <person name="Barry K."/>
            <person name="Miller A.N."/>
            <person name="Grigoriev I.V."/>
            <person name="Debuchy R."/>
            <person name="Gladieux P."/>
            <person name="Thoren M.H."/>
            <person name="Johannesson H."/>
        </authorList>
    </citation>
    <scope>NUCLEOTIDE SEQUENCE</scope>
    <source>
        <strain evidence="5">SMH2392-1A</strain>
    </source>
</reference>
<accession>A0AA40DV96</accession>
<dbReference type="GO" id="GO:0016830">
    <property type="term" value="F:carbon-carbon lyase activity"/>
    <property type="evidence" value="ECO:0007669"/>
    <property type="project" value="InterPro"/>
</dbReference>
<keyword evidence="6" id="KW-1185">Reference proteome</keyword>
<dbReference type="PANTHER" id="PTHR42735:SF4">
    <property type="entry name" value="PYRIDOXAL PHOSPHATE-DEPENDENT DECARBOXYLASE FAMILY PROTEIN"/>
    <property type="match status" value="1"/>
</dbReference>
<comment type="caution">
    <text evidence="5">The sequence shown here is derived from an EMBL/GenBank/DDBJ whole genome shotgun (WGS) entry which is preliminary data.</text>
</comment>
<keyword evidence="3" id="KW-0456">Lyase</keyword>
<dbReference type="PANTHER" id="PTHR42735">
    <property type="match status" value="1"/>
</dbReference>
<dbReference type="GO" id="GO:0030170">
    <property type="term" value="F:pyridoxal phosphate binding"/>
    <property type="evidence" value="ECO:0007669"/>
    <property type="project" value="InterPro"/>
</dbReference>
<evidence type="ECO:0000256" key="3">
    <source>
        <dbReference type="ARBA" id="ARBA00023239"/>
    </source>
</evidence>
<gene>
    <name evidence="5" type="ORF">B0T26DRAFT_675281</name>
</gene>
<dbReference type="InterPro" id="IPR015421">
    <property type="entry name" value="PyrdxlP-dep_Trfase_major"/>
</dbReference>
<dbReference type="RefSeq" id="XP_060295663.1">
    <property type="nucleotide sequence ID" value="XM_060439809.1"/>
</dbReference>
<sequence length="911" mass="100799">MLGQHSVPFWSPRYQAHMCTDLSMPALLGYFMTMVYNPNNVTLEASPISTVAEIEVGEQLSHITCDGTVANLESMWVARNLKYYPLSLRKAMDDIDGPLRFVPDTFSVRTCTNRLKSFRALTPWELLNLKLKTILDIPAQLYRDYGITPTWLQGAINSYNIQTVGKGVLDNHFDIGDKDSPQYFVAATRHYSWPKAGAIMGLGSENVVSVDVDLAGRLNIDQLKAKLDHSLKNERPVLAVVAVVGTTEEGAVDPLCKILALRQRFQAQGLSFIVHADSAWSGYFATMLPRDESWAALPGRDGGGVDGLVPDLSLRAETQEDLCALRYCDSVTVDPHKAGYIPYPAGALAYRDGRIKSLVIWTAPYLSQGAETSMGINGVEGSKPGASAVSTWLSHQCIGLDQKGYGARLSEACFTSSRFSALWAALSTPKYSFLCVPFNMLPSEATGSEKEIEEEKQRIRDDILSKTNAQIVKNNTGKDSADKTMTLLRALGSDININLFAVNWRYPGPEGKLNTDVEEANYFMTRIIKKLSVDSPDDATTTIPLYLTPALLEPDVYGECVENYKKRLGLEPDTGESLMVFRNVVMSPLASFSTNDNFINMLGNSFKCIVEKEKRNEDAPDYHSFWIHGAEQVFLSYRSMFNIAKHRQQVILGVELDEAGKTAYDELVGNTDGEIVLKTSHKLNLESHLKKFAPGKSVVFLGNLTTKSNGVVASDITVKIASVIKNRPLNRHAQDDSYPTGFMPFYLYGTATEQHIDHVLLQAPNISLTAGNVTLGLQDGVDISTAVVEKRGVIVTLEGIQEAAMQPFPDTNDALPAEFFFQPGCEFEVKVWDDPRSPTESTRNMLAEMRDKQQPLAKGTLRLGNDVVVDVDKINRDPYGEVAESDETCVSRWRERFSRIGKELSAFDDSC</sequence>
<protein>
    <submittedName>
        <fullName evidence="5">Pyridoxal phosphate-dependent transferase</fullName>
    </submittedName>
</protein>